<name>A0A1S1HJ58_9SPHN</name>
<protein>
    <submittedName>
        <fullName evidence="2">Uncharacterized protein</fullName>
    </submittedName>
</protein>
<proteinExistence type="predicted"/>
<dbReference type="AlphaFoldDB" id="A0A1S1HJ58"/>
<evidence type="ECO:0000313" key="2">
    <source>
        <dbReference type="EMBL" id="OHT21491.1"/>
    </source>
</evidence>
<keyword evidence="3" id="KW-1185">Reference proteome</keyword>
<reference evidence="2 3" key="1">
    <citation type="submission" date="2016-09" db="EMBL/GenBank/DDBJ databases">
        <title>Metabolic pathway, cell adaptation mechanisms and a novel monoxygenase revealed through proteogenomic-transcription analysis of a Sphingomonas haloaromaticamans strain degrading the fungicide ortho-phenylphenol.</title>
        <authorList>
            <person name="Perruchon C."/>
            <person name="Papadopoulou E.S."/>
            <person name="Rousidou C."/>
            <person name="Vasileiadis S."/>
            <person name="Tanou G."/>
            <person name="Amoutzias G."/>
            <person name="Molassiotis A."/>
            <person name="Karpouzas D.G."/>
        </authorList>
    </citation>
    <scope>NUCLEOTIDE SEQUENCE [LARGE SCALE GENOMIC DNA]</scope>
    <source>
        <strain evidence="2 3">P3</strain>
    </source>
</reference>
<dbReference type="Proteomes" id="UP000179467">
    <property type="component" value="Unassembled WGS sequence"/>
</dbReference>
<dbReference type="RefSeq" id="WP_070934582.1">
    <property type="nucleotide sequence ID" value="NZ_MIPT01000001.1"/>
</dbReference>
<evidence type="ECO:0000313" key="3">
    <source>
        <dbReference type="Proteomes" id="UP000179467"/>
    </source>
</evidence>
<feature type="signal peptide" evidence="1">
    <location>
        <begin position="1"/>
        <end position="27"/>
    </location>
</feature>
<keyword evidence="1" id="KW-0732">Signal</keyword>
<sequence length="121" mass="13019">MRKNASSFLLLLAAVAAPVAIVAPADAQLLNRFMFRGLEKSDIAALQPVIRDSLSEDAIGATRPWKSTSGKEGYVRLLDGGAKAGSNRGTVRITLVRADQTTDSIIFQYQQDAKGVWRTVG</sequence>
<dbReference type="EMBL" id="MIPT01000001">
    <property type="protein sequence ID" value="OHT21491.1"/>
    <property type="molecule type" value="Genomic_DNA"/>
</dbReference>
<dbReference type="OrthoDB" id="9986941at2"/>
<gene>
    <name evidence="2" type="ORF">BHE75_03499</name>
</gene>
<organism evidence="2 3">
    <name type="scientific">Edaphosphingomonas haloaromaticamans</name>
    <dbReference type="NCBI Taxonomy" id="653954"/>
    <lineage>
        <taxon>Bacteria</taxon>
        <taxon>Pseudomonadati</taxon>
        <taxon>Pseudomonadota</taxon>
        <taxon>Alphaproteobacteria</taxon>
        <taxon>Sphingomonadales</taxon>
        <taxon>Rhizorhabdaceae</taxon>
        <taxon>Edaphosphingomonas</taxon>
    </lineage>
</organism>
<feature type="chain" id="PRO_5010211110" evidence="1">
    <location>
        <begin position="28"/>
        <end position="121"/>
    </location>
</feature>
<comment type="caution">
    <text evidence="2">The sequence shown here is derived from an EMBL/GenBank/DDBJ whole genome shotgun (WGS) entry which is preliminary data.</text>
</comment>
<accession>A0A1S1HJ58</accession>
<evidence type="ECO:0000256" key="1">
    <source>
        <dbReference type="SAM" id="SignalP"/>
    </source>
</evidence>